<accession>A0A1T4V2D6</accession>
<dbReference type="STRING" id="83771.SAMN02910357_01948"/>
<evidence type="ECO:0000313" key="1">
    <source>
        <dbReference type="EMBL" id="SKA59109.1"/>
    </source>
</evidence>
<evidence type="ECO:0000313" key="2">
    <source>
        <dbReference type="Proteomes" id="UP000242432"/>
    </source>
</evidence>
<name>A0A1T4V2D6_9GAMM</name>
<dbReference type="RefSeq" id="WP_143675593.1">
    <property type="nucleotide sequence ID" value="NZ_FUXX01000006.1"/>
</dbReference>
<protein>
    <submittedName>
        <fullName evidence="1">Uncharacterized protein</fullName>
    </submittedName>
</protein>
<reference evidence="2" key="1">
    <citation type="submission" date="2017-02" db="EMBL/GenBank/DDBJ databases">
        <authorList>
            <person name="Varghese N."/>
            <person name="Submissions S."/>
        </authorList>
    </citation>
    <scope>NUCLEOTIDE SEQUENCE [LARGE SCALE GENOMIC DNA]</scope>
    <source>
        <strain evidence="2">DSM 3072</strain>
    </source>
</reference>
<organism evidence="1 2">
    <name type="scientific">Succinivibrio dextrinosolvens DSM 3072</name>
    <dbReference type="NCBI Taxonomy" id="1123324"/>
    <lineage>
        <taxon>Bacteria</taxon>
        <taxon>Pseudomonadati</taxon>
        <taxon>Pseudomonadota</taxon>
        <taxon>Gammaproteobacteria</taxon>
        <taxon>Aeromonadales</taxon>
        <taxon>Succinivibrionaceae</taxon>
        <taxon>Succinivibrio</taxon>
    </lineage>
</organism>
<sequence length="358" mass="41439">MYIQIKKSNNTQYVYLVESFRKEDGSIGHRTLNKLGKLDDLLKDDPNALEKLKKDVKEKSAELKGAIKKDVVTRLNSMAKSSRLKKYENGFPQVNYAYAIFNYIWSDILKLDYRLNYLQSRYHAKLKYSLSEVILANLVIAILGYEDEDGNELVYGPDLGFLGVNYTAEQLKEYMANSQDILNEESLYMLRFIVKQLSAEYDMDFLSTSLNQSGLKLDSDTLEKLQMSGSEATVSKEELIFTKTARFNQMSSYLRLIMMKIIRFKLEQYTKESFDYSEIRAALREAIVLVDYPLVEGESFLYVKRNNGKNVILMNKILKSLGMSPLFNIQDKTELGHRLHLKLKEDSKIVPSFIMKKI</sequence>
<proteinExistence type="predicted"/>
<keyword evidence="2" id="KW-1185">Reference proteome</keyword>
<dbReference type="EMBL" id="FUXX01000006">
    <property type="protein sequence ID" value="SKA59109.1"/>
    <property type="molecule type" value="Genomic_DNA"/>
</dbReference>
<dbReference type="AlphaFoldDB" id="A0A1T4V2D6"/>
<dbReference type="Proteomes" id="UP000242432">
    <property type="component" value="Unassembled WGS sequence"/>
</dbReference>
<gene>
    <name evidence="1" type="ORF">SAMN02745213_00609</name>
</gene>